<evidence type="ECO:0000313" key="7">
    <source>
        <dbReference type="EMBL" id="TKB57515.1"/>
    </source>
</evidence>
<dbReference type="InterPro" id="IPR032906">
    <property type="entry name" value="LapA"/>
</dbReference>
<keyword evidence="3 5" id="KW-1133">Transmembrane helix</keyword>
<sequence>MKALLITIVVVCCFLIVMAFGARNDVMVNINYFIAQGEFALPMVLAAVFFGGFVISWLITMTLMIQQRFKLNRARFKIQQLEKRLNDLDALDNNA</sequence>
<dbReference type="Proteomes" id="UP000305675">
    <property type="component" value="Unassembled WGS sequence"/>
</dbReference>
<comment type="similarity">
    <text evidence="5">Belongs to the LapA family.</text>
</comment>
<dbReference type="GO" id="GO:0008653">
    <property type="term" value="P:lipopolysaccharide metabolic process"/>
    <property type="evidence" value="ECO:0007669"/>
    <property type="project" value="InterPro"/>
</dbReference>
<evidence type="ECO:0000256" key="2">
    <source>
        <dbReference type="ARBA" id="ARBA00022692"/>
    </source>
</evidence>
<comment type="function">
    <text evidence="5">Involved in the assembly of lipopolysaccharide (LPS).</text>
</comment>
<feature type="transmembrane region" description="Helical" evidence="5">
    <location>
        <begin position="43"/>
        <end position="65"/>
    </location>
</feature>
<evidence type="ECO:0000259" key="6">
    <source>
        <dbReference type="Pfam" id="PF06305"/>
    </source>
</evidence>
<keyword evidence="2 5" id="KW-0812">Transmembrane</keyword>
<dbReference type="Pfam" id="PF06305">
    <property type="entry name" value="LapA_dom"/>
    <property type="match status" value="1"/>
</dbReference>
<evidence type="ECO:0000256" key="1">
    <source>
        <dbReference type="ARBA" id="ARBA00022475"/>
    </source>
</evidence>
<dbReference type="GO" id="GO:0005886">
    <property type="term" value="C:plasma membrane"/>
    <property type="evidence" value="ECO:0007669"/>
    <property type="project" value="UniProtKB-SubCell"/>
</dbReference>
<evidence type="ECO:0000256" key="3">
    <source>
        <dbReference type="ARBA" id="ARBA00022989"/>
    </source>
</evidence>
<gene>
    <name evidence="5" type="primary">lapA</name>
    <name evidence="7" type="ORF">FCL42_04385</name>
</gene>
<comment type="caution">
    <text evidence="7">The sequence shown here is derived from an EMBL/GenBank/DDBJ whole genome shotgun (WGS) entry which is preliminary data.</text>
</comment>
<keyword evidence="1 5" id="KW-1003">Cell membrane</keyword>
<comment type="caution">
    <text evidence="5">Lacks conserved residue(s) required for the propagation of feature annotation.</text>
</comment>
<dbReference type="InterPro" id="IPR010445">
    <property type="entry name" value="LapA_dom"/>
</dbReference>
<dbReference type="AlphaFoldDB" id="A0A4U1BU14"/>
<feature type="domain" description="Lipopolysaccharide assembly protein A" evidence="6">
    <location>
        <begin position="24"/>
        <end position="86"/>
    </location>
</feature>
<keyword evidence="8" id="KW-1185">Reference proteome</keyword>
<keyword evidence="4 5" id="KW-0472">Membrane</keyword>
<dbReference type="RefSeq" id="WP_136862160.1">
    <property type="nucleotide sequence ID" value="NZ_SWCJ01000002.1"/>
</dbReference>
<dbReference type="EMBL" id="SWCJ01000002">
    <property type="protein sequence ID" value="TKB57515.1"/>
    <property type="molecule type" value="Genomic_DNA"/>
</dbReference>
<protein>
    <recommendedName>
        <fullName evidence="5">Probable lipopolysaccharide assembly protein A</fullName>
    </recommendedName>
</protein>
<keyword evidence="5" id="KW-0997">Cell inner membrane</keyword>
<dbReference type="OrthoDB" id="7064015at2"/>
<proteinExistence type="inferred from homology"/>
<comment type="subcellular location">
    <subcellularLocation>
        <location evidence="5">Cell inner membrane</location>
        <topology evidence="5">Single-pass membrane protein</topology>
    </subcellularLocation>
</comment>
<reference evidence="7 8" key="1">
    <citation type="submission" date="2019-04" db="EMBL/GenBank/DDBJ databases">
        <authorList>
            <person name="Hwang J.C."/>
        </authorList>
    </citation>
    <scope>NUCLEOTIDE SEQUENCE [LARGE SCALE GENOMIC DNA]</scope>
    <source>
        <strain evidence="7 8">IMCC35002</strain>
    </source>
</reference>
<evidence type="ECO:0000313" key="8">
    <source>
        <dbReference type="Proteomes" id="UP000305675"/>
    </source>
</evidence>
<accession>A0A4U1BU14</accession>
<organism evidence="7 8">
    <name type="scientific">Ferrimonas aestuarii</name>
    <dbReference type="NCBI Taxonomy" id="2569539"/>
    <lineage>
        <taxon>Bacteria</taxon>
        <taxon>Pseudomonadati</taxon>
        <taxon>Pseudomonadota</taxon>
        <taxon>Gammaproteobacteria</taxon>
        <taxon>Alteromonadales</taxon>
        <taxon>Ferrimonadaceae</taxon>
        <taxon>Ferrimonas</taxon>
    </lineage>
</organism>
<evidence type="ECO:0000256" key="4">
    <source>
        <dbReference type="ARBA" id="ARBA00023136"/>
    </source>
</evidence>
<dbReference type="HAMAP" id="MF_01948">
    <property type="entry name" value="LPS_assembly_LapA"/>
    <property type="match status" value="1"/>
</dbReference>
<name>A0A4U1BU14_9GAMM</name>
<evidence type="ECO:0000256" key="5">
    <source>
        <dbReference type="HAMAP-Rule" id="MF_01948"/>
    </source>
</evidence>